<comment type="caution">
    <text evidence="22">The sequence shown here is derived from an EMBL/GenBank/DDBJ whole genome shotgun (WGS) entry which is preliminary data.</text>
</comment>
<evidence type="ECO:0000256" key="3">
    <source>
        <dbReference type="ARBA" id="ARBA00005208"/>
    </source>
</evidence>
<feature type="binding site" evidence="20">
    <location>
        <position position="73"/>
    </location>
    <ligand>
        <name>UDP-N-acetyl-alpha-D-glucosamine</name>
        <dbReference type="ChEBI" id="CHEBI:57705"/>
    </ligand>
</feature>
<dbReference type="GO" id="GO:0000902">
    <property type="term" value="P:cell morphogenesis"/>
    <property type="evidence" value="ECO:0007669"/>
    <property type="project" value="UniProtKB-UniRule"/>
</dbReference>
<feature type="binding site" evidence="20">
    <location>
        <position position="228"/>
    </location>
    <ligand>
        <name>Mg(2+)</name>
        <dbReference type="ChEBI" id="CHEBI:18420"/>
    </ligand>
</feature>
<dbReference type="SUPFAM" id="SSF51161">
    <property type="entry name" value="Trimeric LpxA-like enzymes"/>
    <property type="match status" value="1"/>
</dbReference>
<keyword evidence="11 20" id="KW-0460">Magnesium</keyword>
<reference evidence="22 23" key="1">
    <citation type="submission" date="2019-11" db="EMBL/GenBank/DDBJ databases">
        <title>Lactobacillus sp. nov. CRM56-3, isolated from fermented tea leaves.</title>
        <authorList>
            <person name="Phuengjayaem S."/>
            <person name="Tanasupawat S."/>
        </authorList>
    </citation>
    <scope>NUCLEOTIDE SEQUENCE [LARGE SCALE GENOMIC DNA]</scope>
    <source>
        <strain evidence="22 23">CRM56-3</strain>
    </source>
</reference>
<dbReference type="CDD" id="cd02540">
    <property type="entry name" value="GT2_GlmU_N_bac"/>
    <property type="match status" value="1"/>
</dbReference>
<keyword evidence="15 20" id="KW-0012">Acyltransferase</keyword>
<feature type="binding site" evidence="20">
    <location>
        <position position="333"/>
    </location>
    <ligand>
        <name>UDP-N-acetyl-alpha-D-glucosamine</name>
        <dbReference type="ChEBI" id="CHEBI:57705"/>
    </ligand>
</feature>
<evidence type="ECO:0000256" key="5">
    <source>
        <dbReference type="ARBA" id="ARBA00007947"/>
    </source>
</evidence>
<accession>A0A7X2XXK6</accession>
<comment type="subunit">
    <text evidence="20">Homotrimer.</text>
</comment>
<dbReference type="InterPro" id="IPR011004">
    <property type="entry name" value="Trimer_LpxA-like_sf"/>
</dbReference>
<evidence type="ECO:0000256" key="15">
    <source>
        <dbReference type="ARBA" id="ARBA00023315"/>
    </source>
</evidence>
<evidence type="ECO:0000256" key="6">
    <source>
        <dbReference type="ARBA" id="ARBA00022490"/>
    </source>
</evidence>
<dbReference type="NCBIfam" id="NF010934">
    <property type="entry name" value="PRK14354.1"/>
    <property type="match status" value="1"/>
</dbReference>
<evidence type="ECO:0000256" key="4">
    <source>
        <dbReference type="ARBA" id="ARBA00007707"/>
    </source>
</evidence>
<dbReference type="InterPro" id="IPR018357">
    <property type="entry name" value="Hexapep_transf_CS"/>
</dbReference>
<evidence type="ECO:0000256" key="20">
    <source>
        <dbReference type="HAMAP-Rule" id="MF_01631"/>
    </source>
</evidence>
<evidence type="ECO:0000256" key="8">
    <source>
        <dbReference type="ARBA" id="ARBA00022695"/>
    </source>
</evidence>
<keyword evidence="7 20" id="KW-0808">Transferase</keyword>
<feature type="active site" description="Proton acceptor" evidence="20">
    <location>
        <position position="363"/>
    </location>
</feature>
<evidence type="ECO:0000259" key="21">
    <source>
        <dbReference type="Pfam" id="PF00483"/>
    </source>
</evidence>
<feature type="binding site" evidence="20">
    <location>
        <begin position="101"/>
        <end position="103"/>
    </location>
    <ligand>
        <name>UDP-N-acetyl-alpha-D-glucosamine</name>
        <dbReference type="ChEBI" id="CHEBI:57705"/>
    </ligand>
</feature>
<keyword evidence="9 20" id="KW-0479">Metal-binding</keyword>
<gene>
    <name evidence="20 22" type="primary">glmU</name>
    <name evidence="22" type="ORF">GM612_10000</name>
</gene>
<dbReference type="EMBL" id="WNJO01000013">
    <property type="protein sequence ID" value="MTV82960.1"/>
    <property type="molecule type" value="Genomic_DNA"/>
</dbReference>
<comment type="similarity">
    <text evidence="5 20">In the N-terminal section; belongs to the N-acetylglucosamine-1-phosphate uridyltransferase family.</text>
</comment>
<feature type="binding site" evidence="20">
    <location>
        <begin position="78"/>
        <end position="79"/>
    </location>
    <ligand>
        <name>UDP-N-acetyl-alpha-D-glucosamine</name>
        <dbReference type="ChEBI" id="CHEBI:57705"/>
    </ligand>
</feature>
<dbReference type="InterPro" id="IPR038009">
    <property type="entry name" value="GlmU_C_LbH"/>
</dbReference>
<feature type="binding site" evidence="20">
    <location>
        <position position="351"/>
    </location>
    <ligand>
        <name>UDP-N-acetyl-alpha-D-glucosamine</name>
        <dbReference type="ChEBI" id="CHEBI:57705"/>
    </ligand>
</feature>
<comment type="pathway">
    <text evidence="3 20">Nucleotide-sugar biosynthesis; UDP-N-acetyl-alpha-D-glucosamine biosynthesis; UDP-N-acetyl-alpha-D-glucosamine from N-acetyl-alpha-D-glucosamine 1-phosphate: step 1/1.</text>
</comment>
<feature type="binding site" evidence="20">
    <location>
        <position position="170"/>
    </location>
    <ligand>
        <name>UDP-N-acetyl-alpha-D-glucosamine</name>
        <dbReference type="ChEBI" id="CHEBI:57705"/>
    </ligand>
</feature>
<sequence length="459" mass="50540">MGTRNTIILAAGKGTRMKSKLYKVLHRVCGRAMVDHVLTQIEKTDMDQVVTVVGYGAEKVEETLGDRTKYVLQKDQLGTGHAVLQTEPLLKDQQGTTLVVSGDTPLLRAETFEKLFKYHEAKKAVATILTTQMPDPTGYGRIVRNDIGIVEKIVEQKDATKQEQEINEINTGVYVFDNQALFSALHKISNNNAQGEYYLTDVIEILKQQGDIVAAYRMPDFEESMGVNDRVALANATKVMQRRINEAHMRNGVTLIDPENTYIDVDIKIGSDTIIEPGVLLKGKTVIGDNCYIGAHSELHDTVLHDNVSVTSSYLEDSEMEDGSNIGPMSHLRPDSHIGKNVHLGNFVEVKKATIDEGTKVGHLTYVGNAHLGKRINVGCGVVFVNYDGAHKHETTVGDDAFIGSNSNLVAPLTVADHSFIAAGSTITDEVNQYDMAIARARQTNKPGYFKKLPYDPEK</sequence>
<keyword evidence="16 20" id="KW-0961">Cell wall biogenesis/degradation</keyword>
<comment type="catalytic activity">
    <reaction evidence="18 20">
        <text>N-acetyl-alpha-D-glucosamine 1-phosphate + UTP + H(+) = UDP-N-acetyl-alpha-D-glucosamine + diphosphate</text>
        <dbReference type="Rhea" id="RHEA:13509"/>
        <dbReference type="ChEBI" id="CHEBI:15378"/>
        <dbReference type="ChEBI" id="CHEBI:33019"/>
        <dbReference type="ChEBI" id="CHEBI:46398"/>
        <dbReference type="ChEBI" id="CHEBI:57705"/>
        <dbReference type="ChEBI" id="CHEBI:57776"/>
        <dbReference type="EC" id="2.7.7.23"/>
    </reaction>
</comment>
<comment type="pathway">
    <text evidence="2 20">Nucleotide-sugar biosynthesis; UDP-N-acetyl-alpha-D-glucosamine biosynthesis; N-acetyl-alpha-D-glucosamine 1-phosphate from alpha-D-glucosamine 6-phosphate (route II): step 2/2.</text>
</comment>
<dbReference type="InterPro" id="IPR029044">
    <property type="entry name" value="Nucleotide-diphossugar_trans"/>
</dbReference>
<protein>
    <recommendedName>
        <fullName evidence="20">Bifunctional protein GlmU</fullName>
    </recommendedName>
    <domain>
        <recommendedName>
            <fullName evidence="20">UDP-N-acetylglucosamine pyrophosphorylase</fullName>
            <ecNumber evidence="20">2.7.7.23</ecNumber>
        </recommendedName>
        <alternativeName>
            <fullName evidence="20">N-acetylglucosamine-1-phosphate uridyltransferase</fullName>
        </alternativeName>
    </domain>
    <domain>
        <recommendedName>
            <fullName evidence="20">Glucosamine-1-phosphate N-acetyltransferase</fullName>
            <ecNumber evidence="20">2.3.1.157</ecNumber>
        </recommendedName>
    </domain>
</protein>
<evidence type="ECO:0000256" key="11">
    <source>
        <dbReference type="ARBA" id="ARBA00022842"/>
    </source>
</evidence>
<dbReference type="GO" id="GO:0003977">
    <property type="term" value="F:UDP-N-acetylglucosamine diphosphorylase activity"/>
    <property type="evidence" value="ECO:0007669"/>
    <property type="project" value="UniProtKB-UniRule"/>
</dbReference>
<name>A0A7X2XXK6_9LACO</name>
<keyword evidence="6 20" id="KW-0963">Cytoplasm</keyword>
<comment type="function">
    <text evidence="19 20">Catalyzes the last two sequential reactions in the de novo biosynthetic pathway for UDP-N-acetylglucosamine (UDP-GlcNAc). The C-terminal domain catalyzes the transfer of acetyl group from acetyl coenzyme A to glucosamine-1-phosphate (GlcN-1-P) to produce N-acetylglucosamine-1-phosphate (GlcNAc-1-P), which is converted into UDP-GlcNAc by the transfer of uridine 5-monophosphate (from uridine 5-triphosphate), a reaction catalyzed by the N-terminal domain.</text>
</comment>
<evidence type="ECO:0000256" key="18">
    <source>
        <dbReference type="ARBA" id="ARBA00048493"/>
    </source>
</evidence>
<feature type="region of interest" description="Linker" evidence="20">
    <location>
        <begin position="231"/>
        <end position="251"/>
    </location>
</feature>
<dbReference type="GO" id="GO:0000287">
    <property type="term" value="F:magnesium ion binding"/>
    <property type="evidence" value="ECO:0007669"/>
    <property type="project" value="UniProtKB-UniRule"/>
</dbReference>
<feature type="binding site" evidence="20">
    <location>
        <position position="228"/>
    </location>
    <ligand>
        <name>UDP-N-acetyl-alpha-D-glucosamine</name>
        <dbReference type="ChEBI" id="CHEBI:57705"/>
    </ligand>
</feature>
<feature type="region of interest" description="Pyrophosphorylase" evidence="20">
    <location>
        <begin position="1"/>
        <end position="230"/>
    </location>
</feature>
<dbReference type="GO" id="GO:0008360">
    <property type="term" value="P:regulation of cell shape"/>
    <property type="evidence" value="ECO:0007669"/>
    <property type="project" value="UniProtKB-KW"/>
</dbReference>
<dbReference type="PANTHER" id="PTHR43584">
    <property type="entry name" value="NUCLEOTIDYL TRANSFERASE"/>
    <property type="match status" value="1"/>
</dbReference>
<evidence type="ECO:0000313" key="23">
    <source>
        <dbReference type="Proteomes" id="UP000466388"/>
    </source>
</evidence>
<dbReference type="UniPathway" id="UPA00973"/>
<keyword evidence="23" id="KW-1185">Reference proteome</keyword>
<dbReference type="InterPro" id="IPR050065">
    <property type="entry name" value="GlmU-like"/>
</dbReference>
<keyword evidence="8 20" id="KW-0548">Nucleotidyltransferase</keyword>
<feature type="binding site" evidence="20">
    <location>
        <position position="366"/>
    </location>
    <ligand>
        <name>UDP-N-acetyl-alpha-D-glucosamine</name>
        <dbReference type="ChEBI" id="CHEBI:57705"/>
    </ligand>
</feature>
<dbReference type="UniPathway" id="UPA00113">
    <property type="reaction ID" value="UER00532"/>
</dbReference>
<evidence type="ECO:0000313" key="22">
    <source>
        <dbReference type="EMBL" id="MTV82960.1"/>
    </source>
</evidence>
<dbReference type="HAMAP" id="MF_01631">
    <property type="entry name" value="GlmU"/>
    <property type="match status" value="1"/>
</dbReference>
<dbReference type="CDD" id="cd03353">
    <property type="entry name" value="LbH_GlmU_C"/>
    <property type="match status" value="1"/>
</dbReference>
<dbReference type="Gene3D" id="2.160.10.10">
    <property type="entry name" value="Hexapeptide repeat proteins"/>
    <property type="match status" value="1"/>
</dbReference>
<feature type="binding site" evidence="20">
    <location>
        <position position="103"/>
    </location>
    <ligand>
        <name>Mg(2+)</name>
        <dbReference type="ChEBI" id="CHEBI:18420"/>
    </ligand>
</feature>
<dbReference type="SUPFAM" id="SSF53448">
    <property type="entry name" value="Nucleotide-diphospho-sugar transferases"/>
    <property type="match status" value="1"/>
</dbReference>
<dbReference type="GO" id="GO:0005737">
    <property type="term" value="C:cytoplasm"/>
    <property type="evidence" value="ECO:0007669"/>
    <property type="project" value="UniProtKB-SubCell"/>
</dbReference>
<dbReference type="InterPro" id="IPR005835">
    <property type="entry name" value="NTP_transferase_dom"/>
</dbReference>
<evidence type="ECO:0000256" key="1">
    <source>
        <dbReference type="ARBA" id="ARBA00004496"/>
    </source>
</evidence>
<dbReference type="GO" id="GO:0016020">
    <property type="term" value="C:membrane"/>
    <property type="evidence" value="ECO:0007669"/>
    <property type="project" value="GOC"/>
</dbReference>
<dbReference type="Pfam" id="PF00132">
    <property type="entry name" value="Hexapep"/>
    <property type="match status" value="1"/>
</dbReference>
<evidence type="ECO:0000256" key="7">
    <source>
        <dbReference type="ARBA" id="ARBA00022679"/>
    </source>
</evidence>
<comment type="similarity">
    <text evidence="4 20">In the C-terminal section; belongs to the transferase hexapeptide repeat family.</text>
</comment>
<feature type="binding site" evidence="20">
    <location>
        <begin position="9"/>
        <end position="12"/>
    </location>
    <ligand>
        <name>UDP-N-acetyl-alpha-D-glucosamine</name>
        <dbReference type="ChEBI" id="CHEBI:57705"/>
    </ligand>
</feature>
<comment type="pathway">
    <text evidence="20">Bacterial outer membrane biogenesis; LPS lipid A biosynthesis.</text>
</comment>
<dbReference type="Gene3D" id="3.90.550.10">
    <property type="entry name" value="Spore Coat Polysaccharide Biosynthesis Protein SpsA, Chain A"/>
    <property type="match status" value="1"/>
</dbReference>
<evidence type="ECO:0000256" key="17">
    <source>
        <dbReference type="ARBA" id="ARBA00048247"/>
    </source>
</evidence>
<dbReference type="GO" id="GO:0019134">
    <property type="term" value="F:glucosamine-1-phosphate N-acetyltransferase activity"/>
    <property type="evidence" value="ECO:0007669"/>
    <property type="project" value="UniProtKB-UniRule"/>
</dbReference>
<keyword evidence="14 20" id="KW-0511">Multifunctional enzyme</keyword>
<comment type="caution">
    <text evidence="20">Lacks conserved residue(s) required for the propagation of feature annotation.</text>
</comment>
<dbReference type="EC" id="2.7.7.23" evidence="20"/>
<feature type="binding site" evidence="20">
    <location>
        <position position="155"/>
    </location>
    <ligand>
        <name>UDP-N-acetyl-alpha-D-glucosamine</name>
        <dbReference type="ChEBI" id="CHEBI:57705"/>
    </ligand>
</feature>
<keyword evidence="10 20" id="KW-0677">Repeat</keyword>
<feature type="binding site" evidence="20">
    <location>
        <position position="140"/>
    </location>
    <ligand>
        <name>UDP-N-acetyl-alpha-D-glucosamine</name>
        <dbReference type="ChEBI" id="CHEBI:57705"/>
    </ligand>
</feature>
<dbReference type="EC" id="2.3.1.157" evidence="20"/>
<dbReference type="RefSeq" id="WP_155432225.1">
    <property type="nucleotide sequence ID" value="NZ_WNJO01000013.1"/>
</dbReference>
<evidence type="ECO:0000256" key="2">
    <source>
        <dbReference type="ARBA" id="ARBA00005166"/>
    </source>
</evidence>
<dbReference type="PANTHER" id="PTHR43584:SF3">
    <property type="entry name" value="BIFUNCTIONAL PROTEIN GLMU"/>
    <property type="match status" value="1"/>
</dbReference>
<dbReference type="Pfam" id="PF14602">
    <property type="entry name" value="Hexapep_2"/>
    <property type="match status" value="1"/>
</dbReference>
<dbReference type="GO" id="GO:0009245">
    <property type="term" value="P:lipid A biosynthetic process"/>
    <property type="evidence" value="ECO:0007669"/>
    <property type="project" value="UniProtKB-UniRule"/>
</dbReference>
<feature type="binding site" evidence="20">
    <location>
        <position position="423"/>
    </location>
    <ligand>
        <name>acetyl-CoA</name>
        <dbReference type="ChEBI" id="CHEBI:57288"/>
    </ligand>
</feature>
<comment type="subcellular location">
    <subcellularLocation>
        <location evidence="1 20">Cytoplasm</location>
    </subcellularLocation>
</comment>
<dbReference type="NCBIfam" id="TIGR01173">
    <property type="entry name" value="glmU"/>
    <property type="match status" value="1"/>
</dbReference>
<keyword evidence="12 20" id="KW-0133">Cell shape</keyword>
<dbReference type="AlphaFoldDB" id="A0A7X2XXK6"/>
<evidence type="ECO:0000256" key="19">
    <source>
        <dbReference type="ARBA" id="ARBA00049628"/>
    </source>
</evidence>
<evidence type="ECO:0000256" key="12">
    <source>
        <dbReference type="ARBA" id="ARBA00022960"/>
    </source>
</evidence>
<feature type="binding site" evidence="20">
    <location>
        <position position="440"/>
    </location>
    <ligand>
        <name>acetyl-CoA</name>
        <dbReference type="ChEBI" id="CHEBI:57288"/>
    </ligand>
</feature>
<keyword evidence="13 20" id="KW-0573">Peptidoglycan synthesis</keyword>
<comment type="catalytic activity">
    <reaction evidence="17 20">
        <text>alpha-D-glucosamine 1-phosphate + acetyl-CoA = N-acetyl-alpha-D-glucosamine 1-phosphate + CoA + H(+)</text>
        <dbReference type="Rhea" id="RHEA:13725"/>
        <dbReference type="ChEBI" id="CHEBI:15378"/>
        <dbReference type="ChEBI" id="CHEBI:57287"/>
        <dbReference type="ChEBI" id="CHEBI:57288"/>
        <dbReference type="ChEBI" id="CHEBI:57776"/>
        <dbReference type="ChEBI" id="CHEBI:58516"/>
        <dbReference type="EC" id="2.3.1.157"/>
    </reaction>
</comment>
<feature type="domain" description="Nucleotidyl transferase" evidence="21">
    <location>
        <begin position="6"/>
        <end position="217"/>
    </location>
</feature>
<dbReference type="GO" id="GO:0071555">
    <property type="term" value="P:cell wall organization"/>
    <property type="evidence" value="ECO:0007669"/>
    <property type="project" value="UniProtKB-KW"/>
</dbReference>
<evidence type="ECO:0000256" key="10">
    <source>
        <dbReference type="ARBA" id="ARBA00022737"/>
    </source>
</evidence>
<dbReference type="Pfam" id="PF00483">
    <property type="entry name" value="NTP_transferase"/>
    <property type="match status" value="1"/>
</dbReference>
<organism evidence="22 23">
    <name type="scientific">Secundilactobacillus folii</name>
    <dbReference type="NCBI Taxonomy" id="2678357"/>
    <lineage>
        <taxon>Bacteria</taxon>
        <taxon>Bacillati</taxon>
        <taxon>Bacillota</taxon>
        <taxon>Bacilli</taxon>
        <taxon>Lactobacillales</taxon>
        <taxon>Lactobacillaceae</taxon>
        <taxon>Secundilactobacillus</taxon>
    </lineage>
</organism>
<dbReference type="Proteomes" id="UP000466388">
    <property type="component" value="Unassembled WGS sequence"/>
</dbReference>
<feature type="region of interest" description="N-acetyltransferase" evidence="20">
    <location>
        <begin position="252"/>
        <end position="459"/>
    </location>
</feature>
<dbReference type="GO" id="GO:0009252">
    <property type="term" value="P:peptidoglycan biosynthetic process"/>
    <property type="evidence" value="ECO:0007669"/>
    <property type="project" value="UniProtKB-UniRule"/>
</dbReference>
<feature type="binding site" evidence="20">
    <location>
        <position position="405"/>
    </location>
    <ligand>
        <name>acetyl-CoA</name>
        <dbReference type="ChEBI" id="CHEBI:57288"/>
    </ligand>
</feature>
<comment type="cofactor">
    <cofactor evidence="20">
        <name>Mg(2+)</name>
        <dbReference type="ChEBI" id="CHEBI:18420"/>
    </cofactor>
    <text evidence="20">Binds 1 Mg(2+) ion per subunit.</text>
</comment>
<evidence type="ECO:0000256" key="16">
    <source>
        <dbReference type="ARBA" id="ARBA00023316"/>
    </source>
</evidence>
<evidence type="ECO:0000256" key="14">
    <source>
        <dbReference type="ARBA" id="ARBA00023268"/>
    </source>
</evidence>
<dbReference type="InterPro" id="IPR001451">
    <property type="entry name" value="Hexapep"/>
</dbReference>
<proteinExistence type="inferred from homology"/>
<evidence type="ECO:0000256" key="9">
    <source>
        <dbReference type="ARBA" id="ARBA00022723"/>
    </source>
</evidence>
<dbReference type="PROSITE" id="PS00101">
    <property type="entry name" value="HEXAPEP_TRANSFERASES"/>
    <property type="match status" value="1"/>
</dbReference>
<evidence type="ECO:0000256" key="13">
    <source>
        <dbReference type="ARBA" id="ARBA00022984"/>
    </source>
</evidence>
<dbReference type="GO" id="GO:0006048">
    <property type="term" value="P:UDP-N-acetylglucosamine biosynthetic process"/>
    <property type="evidence" value="ECO:0007669"/>
    <property type="project" value="UniProtKB-UniPathway"/>
</dbReference>
<feature type="binding site" evidence="20">
    <location>
        <position position="23"/>
    </location>
    <ligand>
        <name>UDP-N-acetyl-alpha-D-glucosamine</name>
        <dbReference type="ChEBI" id="CHEBI:57705"/>
    </ligand>
</feature>
<dbReference type="InterPro" id="IPR005882">
    <property type="entry name" value="Bifunctional_GlmU"/>
</dbReference>
<feature type="binding site" evidence="20">
    <location>
        <begin position="386"/>
        <end position="387"/>
    </location>
    <ligand>
        <name>acetyl-CoA</name>
        <dbReference type="ChEBI" id="CHEBI:57288"/>
    </ligand>
</feature>
<feature type="binding site" evidence="20">
    <location>
        <position position="377"/>
    </location>
    <ligand>
        <name>UDP-N-acetyl-alpha-D-glucosamine</name>
        <dbReference type="ChEBI" id="CHEBI:57705"/>
    </ligand>
</feature>